<accession>A0A1X0IW97</accession>
<dbReference type="GO" id="GO:0071949">
    <property type="term" value="F:FAD binding"/>
    <property type="evidence" value="ECO:0007669"/>
    <property type="project" value="InterPro"/>
</dbReference>
<comment type="caution">
    <text evidence="2">The sequence shown here is derived from an EMBL/GenBank/DDBJ whole genome shotgun (WGS) entry which is preliminary data.</text>
</comment>
<dbReference type="InterPro" id="IPR002938">
    <property type="entry name" value="FAD-bd"/>
</dbReference>
<dbReference type="AlphaFoldDB" id="A0A1X0IW97"/>
<evidence type="ECO:0000313" key="2">
    <source>
        <dbReference type="EMBL" id="ORB53185.1"/>
    </source>
</evidence>
<dbReference type="InterPro" id="IPR036188">
    <property type="entry name" value="FAD/NAD-bd_sf"/>
</dbReference>
<dbReference type="NCBIfam" id="NF005761">
    <property type="entry name" value="PRK07588.1"/>
    <property type="match status" value="1"/>
</dbReference>
<gene>
    <name evidence="2" type="ORF">BST42_12510</name>
</gene>
<dbReference type="OrthoDB" id="3356051at2"/>
<dbReference type="InterPro" id="IPR051704">
    <property type="entry name" value="FAD_aromatic-hydroxylase"/>
</dbReference>
<dbReference type="RefSeq" id="WP_083119625.1">
    <property type="nucleotide sequence ID" value="NZ_JACKUO010000013.1"/>
</dbReference>
<proteinExistence type="predicted"/>
<reference evidence="2 3" key="1">
    <citation type="submission" date="2016-12" db="EMBL/GenBank/DDBJ databases">
        <title>The new phylogeny of genus Mycobacterium.</title>
        <authorList>
            <person name="Tortoli E."/>
            <person name="Trovato A."/>
            <person name="Cirillo D.M."/>
        </authorList>
    </citation>
    <scope>NUCLEOTIDE SEQUENCE [LARGE SCALE GENOMIC DNA]</scope>
    <source>
        <strain evidence="2 3">DSM 44223</strain>
    </source>
</reference>
<dbReference type="Gene3D" id="3.30.9.10">
    <property type="entry name" value="D-Amino Acid Oxidase, subunit A, domain 2"/>
    <property type="match status" value="1"/>
</dbReference>
<dbReference type="PANTHER" id="PTHR46865">
    <property type="entry name" value="OXIDOREDUCTASE-RELATED"/>
    <property type="match status" value="1"/>
</dbReference>
<sequence length="392" mass="42825">MKIAISGAGVAGPALAHWLQRGGHEPTLIERAPHFRTGGYLIDFWGVGYRVAQRMGVEPAIRDAGYQLESLRSVGPDGRTLASLKVSGFRRAARGELVSVARGDLAAAIYATVADRVEAIFDDSITGIDQHPGGVTLTFARTQTRDFDLLVGADGLHSNVRRLAFAPDEGVERYLGCMVAAAVVEAYRPRDELVYVTYGRPGRSVSRFSLRGDRTLFLFVFRAGQCSDPGAIEARKALLWSEFGDAGWECKQILAALEDVDDLYFDVVSQIRMDRWSRGRVALIGDAAACVSLLAGEGTGLAMTAAYVLAGELQCAQGDHRRAFRAYEKLMRPFIEGKQAGAEKLLPVFATKTEFGLRIRHAVMRAMNFGRVFDLVASGSLRDDFELPDYPL</sequence>
<dbReference type="Gene3D" id="3.50.50.60">
    <property type="entry name" value="FAD/NAD(P)-binding domain"/>
    <property type="match status" value="1"/>
</dbReference>
<name>A0A1X0IW97_MYCRH</name>
<dbReference type="PANTHER" id="PTHR46865:SF8">
    <property type="entry name" value="POSSIBLE OXIDOREDUCTASE"/>
    <property type="match status" value="1"/>
</dbReference>
<protein>
    <recommendedName>
        <fullName evidence="1">FAD-binding domain-containing protein</fullName>
    </recommendedName>
</protein>
<evidence type="ECO:0000259" key="1">
    <source>
        <dbReference type="Pfam" id="PF01494"/>
    </source>
</evidence>
<dbReference type="Pfam" id="PF01494">
    <property type="entry name" value="FAD_binding_3"/>
    <property type="match status" value="1"/>
</dbReference>
<evidence type="ECO:0000313" key="3">
    <source>
        <dbReference type="Proteomes" id="UP000192534"/>
    </source>
</evidence>
<dbReference type="SUPFAM" id="SSF51905">
    <property type="entry name" value="FAD/NAD(P)-binding domain"/>
    <property type="match status" value="1"/>
</dbReference>
<dbReference type="Proteomes" id="UP000192534">
    <property type="component" value="Unassembled WGS sequence"/>
</dbReference>
<dbReference type="EMBL" id="MVIH01000005">
    <property type="protein sequence ID" value="ORB53185.1"/>
    <property type="molecule type" value="Genomic_DNA"/>
</dbReference>
<feature type="domain" description="FAD-binding" evidence="1">
    <location>
        <begin position="2"/>
        <end position="317"/>
    </location>
</feature>
<organism evidence="2 3">
    <name type="scientific">Mycolicibacterium rhodesiae</name>
    <name type="common">Mycobacterium rhodesiae</name>
    <dbReference type="NCBI Taxonomy" id="36814"/>
    <lineage>
        <taxon>Bacteria</taxon>
        <taxon>Bacillati</taxon>
        <taxon>Actinomycetota</taxon>
        <taxon>Actinomycetes</taxon>
        <taxon>Mycobacteriales</taxon>
        <taxon>Mycobacteriaceae</taxon>
        <taxon>Mycolicibacterium</taxon>
    </lineage>
</organism>
<dbReference type="PRINTS" id="PR00420">
    <property type="entry name" value="RNGMNOXGNASE"/>
</dbReference>
<keyword evidence="3" id="KW-1185">Reference proteome</keyword>